<dbReference type="Gene3D" id="3.40.50.1820">
    <property type="entry name" value="alpha/beta hydrolase"/>
    <property type="match status" value="1"/>
</dbReference>
<dbReference type="AlphaFoldDB" id="A0A143PVP6"/>
<dbReference type="SUPFAM" id="SSF53474">
    <property type="entry name" value="alpha/beta-Hydrolases"/>
    <property type="match status" value="1"/>
</dbReference>
<dbReference type="Proteomes" id="UP000076079">
    <property type="component" value="Chromosome"/>
</dbReference>
<keyword evidence="5" id="KW-1185">Reference proteome</keyword>
<dbReference type="Gene3D" id="1.25.40.10">
    <property type="entry name" value="Tetratricopeptide repeat domain"/>
    <property type="match status" value="1"/>
</dbReference>
<dbReference type="PROSITE" id="PS50005">
    <property type="entry name" value="TPR"/>
    <property type="match status" value="1"/>
</dbReference>
<dbReference type="InterPro" id="IPR000073">
    <property type="entry name" value="AB_hydrolase_1"/>
</dbReference>
<gene>
    <name evidence="4" type="ORF">LuPra_05172</name>
</gene>
<evidence type="ECO:0000256" key="2">
    <source>
        <dbReference type="SAM" id="SignalP"/>
    </source>
</evidence>
<dbReference type="KEGG" id="abac:LuPra_05172"/>
<name>A0A143PVP6_LUTPR</name>
<dbReference type="Pfam" id="PF00561">
    <property type="entry name" value="Abhydrolase_1"/>
    <property type="match status" value="1"/>
</dbReference>
<organism evidence="4 5">
    <name type="scientific">Luteitalea pratensis</name>
    <dbReference type="NCBI Taxonomy" id="1855912"/>
    <lineage>
        <taxon>Bacteria</taxon>
        <taxon>Pseudomonadati</taxon>
        <taxon>Acidobacteriota</taxon>
        <taxon>Vicinamibacteria</taxon>
        <taxon>Vicinamibacterales</taxon>
        <taxon>Vicinamibacteraceae</taxon>
        <taxon>Luteitalea</taxon>
    </lineage>
</organism>
<dbReference type="InterPro" id="IPR019734">
    <property type="entry name" value="TPR_rpt"/>
</dbReference>
<evidence type="ECO:0000313" key="4">
    <source>
        <dbReference type="EMBL" id="AMY11904.1"/>
    </source>
</evidence>
<feature type="domain" description="AB hydrolase-1" evidence="3">
    <location>
        <begin position="163"/>
        <end position="262"/>
    </location>
</feature>
<evidence type="ECO:0000259" key="3">
    <source>
        <dbReference type="Pfam" id="PF00561"/>
    </source>
</evidence>
<keyword evidence="1" id="KW-0802">TPR repeat</keyword>
<feature type="repeat" description="TPR" evidence="1">
    <location>
        <begin position="484"/>
        <end position="517"/>
    </location>
</feature>
<dbReference type="InterPro" id="IPR029058">
    <property type="entry name" value="AB_hydrolase_fold"/>
</dbReference>
<protein>
    <submittedName>
        <fullName evidence="4">Putative PEP-CTERM system TPR-repeat lipoprotein</fullName>
    </submittedName>
</protein>
<reference evidence="5" key="2">
    <citation type="submission" date="2016-04" db="EMBL/GenBank/DDBJ databases">
        <title>First Complete Genome Sequence of a Subdivision 6 Acidobacterium.</title>
        <authorList>
            <person name="Huang S."/>
            <person name="Vieira S."/>
            <person name="Bunk B."/>
            <person name="Riedel T."/>
            <person name="Sproeer C."/>
            <person name="Overmann J."/>
        </authorList>
    </citation>
    <scope>NUCLEOTIDE SEQUENCE [LARGE SCALE GENOMIC DNA]</scope>
    <source>
        <strain evidence="5">DSM 100886 HEG_-6_39</strain>
    </source>
</reference>
<dbReference type="EMBL" id="CP015136">
    <property type="protein sequence ID" value="AMY11904.1"/>
    <property type="molecule type" value="Genomic_DNA"/>
</dbReference>
<dbReference type="SUPFAM" id="SSF48452">
    <property type="entry name" value="TPR-like"/>
    <property type="match status" value="1"/>
</dbReference>
<dbReference type="STRING" id="1855912.LuPra_05172"/>
<reference evidence="4 5" key="1">
    <citation type="journal article" date="2016" name="Genome Announc.">
        <title>First Complete Genome Sequence of a Subdivision 6 Acidobacterium Strain.</title>
        <authorList>
            <person name="Huang S."/>
            <person name="Vieira S."/>
            <person name="Bunk B."/>
            <person name="Riedel T."/>
            <person name="Sproer C."/>
            <person name="Overmann J."/>
        </authorList>
    </citation>
    <scope>NUCLEOTIDE SEQUENCE [LARGE SCALE GENOMIC DNA]</scope>
    <source>
        <strain evidence="5">DSM 100886 HEG_-6_39</strain>
    </source>
</reference>
<dbReference type="OrthoDB" id="9814760at2"/>
<feature type="chain" id="PRO_5007512050" evidence="2">
    <location>
        <begin position="36"/>
        <end position="540"/>
    </location>
</feature>
<dbReference type="RefSeq" id="WP_110173411.1">
    <property type="nucleotide sequence ID" value="NZ_CP015136.1"/>
</dbReference>
<evidence type="ECO:0000256" key="1">
    <source>
        <dbReference type="PROSITE-ProRule" id="PRU00339"/>
    </source>
</evidence>
<feature type="signal peptide" evidence="2">
    <location>
        <begin position="1"/>
        <end position="35"/>
    </location>
</feature>
<dbReference type="InterPro" id="IPR011990">
    <property type="entry name" value="TPR-like_helical_dom_sf"/>
</dbReference>
<sequence precursor="true">MPVSDLPGGQLKQTRVRHVVVAICAALSLAPSSFAQVPPLWGALQPGPERVGFTTVFRFDPERTWARTYDAAGVFVPDSNGRPVQVSVWYPAQATGPCAGMSFGGAVDVDVVVPPPLTDFASAMRLRNREDAHSAVPAERFSELLSSPLHSCAGAPPSGGDAPLVLYAGGLNASVISNIVLAEFLASHGFAVASVSLVGAGDAQVTQSRSAIDLEATVRDLEFASTVVRQLGLARGTRVAVVGHSLGAVAAMIFAARHGNTRAAIGLDGTYGFEGAGSLLTTGFGYDPTRMRAAVLDIRRAEGEQEARLDMASVRAMKYARRDLVAIGAMHHSDFTSFAMVADRFLTPIDPKYAGTRWDRRTGRDGHETTARLILALLFETLKADPLARGRFEALARKHESVRWAALVASPLPPSPEETSRLLTTEGLERVKARFRAACADDAPAGCVDAARFNSFGYALLGKHQVREAIAVLELVAWAHPGLANAQDSLADAYLAAGDRERARRSLQRAIELAPTDASLGPADRERSISEWTARIRAWP</sequence>
<accession>A0A143PVP6</accession>
<proteinExistence type="predicted"/>
<keyword evidence="4" id="KW-0449">Lipoprotein</keyword>
<evidence type="ECO:0000313" key="5">
    <source>
        <dbReference type="Proteomes" id="UP000076079"/>
    </source>
</evidence>
<keyword evidence="2" id="KW-0732">Signal</keyword>